<proteinExistence type="predicted"/>
<dbReference type="EMBL" id="JACHXK010000003">
    <property type="protein sequence ID" value="MBB3109835.1"/>
    <property type="molecule type" value="Genomic_DNA"/>
</dbReference>
<reference evidence="2 3" key="1">
    <citation type="submission" date="2020-08" db="EMBL/GenBank/DDBJ databases">
        <title>Genomic Encyclopedia of Type Strains, Phase III (KMG-III): the genomes of soil and plant-associated and newly described type strains.</title>
        <authorList>
            <person name="Whitman W."/>
        </authorList>
    </citation>
    <scope>NUCLEOTIDE SEQUENCE [LARGE SCALE GENOMIC DNA]</scope>
    <source>
        <strain evidence="2 3">CECT 5862</strain>
    </source>
</reference>
<gene>
    <name evidence="2" type="ORF">FHS18_001898</name>
</gene>
<dbReference type="Proteomes" id="UP000570361">
    <property type="component" value="Unassembled WGS sequence"/>
</dbReference>
<comment type="caution">
    <text evidence="2">The sequence shown here is derived from an EMBL/GenBank/DDBJ whole genome shotgun (WGS) entry which is preliminary data.</text>
</comment>
<accession>A0A7W5AW21</accession>
<protein>
    <submittedName>
        <fullName evidence="2">Uncharacterized protein YoxC</fullName>
    </submittedName>
</protein>
<dbReference type="RefSeq" id="WP_183599290.1">
    <property type="nucleotide sequence ID" value="NZ_JACHXK010000003.1"/>
</dbReference>
<organism evidence="2 3">
    <name type="scientific">Paenibacillus phyllosphaerae</name>
    <dbReference type="NCBI Taxonomy" id="274593"/>
    <lineage>
        <taxon>Bacteria</taxon>
        <taxon>Bacillati</taxon>
        <taxon>Bacillota</taxon>
        <taxon>Bacilli</taxon>
        <taxon>Bacillales</taxon>
        <taxon>Paenibacillaceae</taxon>
        <taxon>Paenibacillus</taxon>
    </lineage>
</organism>
<evidence type="ECO:0000313" key="2">
    <source>
        <dbReference type="EMBL" id="MBB3109835.1"/>
    </source>
</evidence>
<evidence type="ECO:0000313" key="3">
    <source>
        <dbReference type="Proteomes" id="UP000570361"/>
    </source>
</evidence>
<keyword evidence="1" id="KW-1133">Transmembrane helix</keyword>
<sequence>MMNVWLQAAGVAAFIALVVGVLLWLRAADRKLAMLTESAKAMQQSASEMAEKISGLAEPAAETVRIVQRQVDGASRLFDAARRMGESADQASTAVQKLTRVFTSQAQAQVERGGGKYKLQIKEALDWAEVGYAAWQFVQSKRKDDRTSECCQYENGHDTKE</sequence>
<keyword evidence="1" id="KW-0472">Membrane</keyword>
<name>A0A7W5AW21_9BACL</name>
<keyword evidence="1" id="KW-0812">Transmembrane</keyword>
<keyword evidence="3" id="KW-1185">Reference proteome</keyword>
<evidence type="ECO:0000256" key="1">
    <source>
        <dbReference type="SAM" id="Phobius"/>
    </source>
</evidence>
<dbReference type="AlphaFoldDB" id="A0A7W5AW21"/>
<feature type="transmembrane region" description="Helical" evidence="1">
    <location>
        <begin position="6"/>
        <end position="25"/>
    </location>
</feature>